<organism evidence="2 3">
    <name type="scientific">Streptomyces roseicoloratus</name>
    <dbReference type="NCBI Taxonomy" id="2508722"/>
    <lineage>
        <taxon>Bacteria</taxon>
        <taxon>Bacillati</taxon>
        <taxon>Actinomycetota</taxon>
        <taxon>Actinomycetes</taxon>
        <taxon>Kitasatosporales</taxon>
        <taxon>Streptomycetaceae</taxon>
        <taxon>Streptomyces</taxon>
    </lineage>
</organism>
<proteinExistence type="predicted"/>
<protein>
    <submittedName>
        <fullName evidence="2">Uncharacterized protein</fullName>
    </submittedName>
</protein>
<keyword evidence="1" id="KW-0812">Transmembrane</keyword>
<keyword evidence="1" id="KW-0472">Membrane</keyword>
<sequence>MATVYAGAMITGFLPAGCLAVVLSRRSRPRRGGRIDLRTFRSADA</sequence>
<feature type="transmembrane region" description="Helical" evidence="1">
    <location>
        <begin position="6"/>
        <end position="24"/>
    </location>
</feature>
<keyword evidence="1" id="KW-1133">Transmembrane helix</keyword>
<evidence type="ECO:0000256" key="1">
    <source>
        <dbReference type="SAM" id="Phobius"/>
    </source>
</evidence>
<name>A0ABY9RZT1_9ACTN</name>
<dbReference type="RefSeq" id="WP_309549564.1">
    <property type="nucleotide sequence ID" value="NZ_CP133762.1"/>
</dbReference>
<dbReference type="Proteomes" id="UP001250858">
    <property type="component" value="Chromosome"/>
</dbReference>
<reference evidence="2 3" key="1">
    <citation type="submission" date="2023-09" db="EMBL/GenBank/DDBJ databases">
        <title>Complete genome of Streptomyces roseicoloratus T14.</title>
        <authorList>
            <person name="Bashizi T."/>
            <person name="Kim M.-J."/>
            <person name="Lee G."/>
            <person name="Tagele S.B."/>
            <person name="Shin J.-H."/>
        </authorList>
    </citation>
    <scope>NUCLEOTIDE SEQUENCE [LARGE SCALE GENOMIC DNA]</scope>
    <source>
        <strain evidence="2 3">T14</strain>
    </source>
</reference>
<evidence type="ECO:0000313" key="2">
    <source>
        <dbReference type="EMBL" id="WMX47673.1"/>
    </source>
</evidence>
<gene>
    <name evidence="2" type="ORF">RGF97_26675</name>
</gene>
<dbReference type="EMBL" id="CP133762">
    <property type="protein sequence ID" value="WMX47673.1"/>
    <property type="molecule type" value="Genomic_DNA"/>
</dbReference>
<keyword evidence="3" id="KW-1185">Reference proteome</keyword>
<evidence type="ECO:0000313" key="3">
    <source>
        <dbReference type="Proteomes" id="UP001250858"/>
    </source>
</evidence>
<accession>A0ABY9RZT1</accession>